<keyword evidence="5 6" id="KW-0067">ATP-binding</keyword>
<keyword evidence="9" id="KW-1185">Reference proteome</keyword>
<proteinExistence type="inferred from homology"/>
<name>A0A5J5A292_9ASTE</name>
<keyword evidence="6" id="KW-0479">Metal-binding</keyword>
<comment type="function">
    <text evidence="6">Required for vesicle-mediated transport. Catalyzes the fusion of transport vesicles within the Golgi cisternae. Is also required for transport from the endoplasmic reticulum to the Golgi stack. Seems to function as a fusion protein required for the delivery of cargo proteins to all compartments of the Golgi stack independent of vesicle origin.</text>
</comment>
<dbReference type="GO" id="GO:0006891">
    <property type="term" value="P:intra-Golgi vesicle-mediated transport"/>
    <property type="evidence" value="ECO:0007669"/>
    <property type="project" value="TreeGrafter"/>
</dbReference>
<evidence type="ECO:0000259" key="7">
    <source>
        <dbReference type="SMART" id="SM01073"/>
    </source>
</evidence>
<dbReference type="GO" id="GO:0016887">
    <property type="term" value="F:ATP hydrolysis activity"/>
    <property type="evidence" value="ECO:0007669"/>
    <property type="project" value="InterPro"/>
</dbReference>
<dbReference type="GO" id="GO:0043001">
    <property type="term" value="P:Golgi to plasma membrane protein transport"/>
    <property type="evidence" value="ECO:0007669"/>
    <property type="project" value="TreeGrafter"/>
</dbReference>
<keyword evidence="6" id="KW-0813">Transport</keyword>
<evidence type="ECO:0000313" key="8">
    <source>
        <dbReference type="EMBL" id="KAA8523902.1"/>
    </source>
</evidence>
<dbReference type="OrthoDB" id="1532986at2759"/>
<evidence type="ECO:0000256" key="4">
    <source>
        <dbReference type="ARBA" id="ARBA00022741"/>
    </source>
</evidence>
<comment type="catalytic activity">
    <reaction evidence="6">
        <text>ATP + H2O = ADP + phosphate + H(+)</text>
        <dbReference type="Rhea" id="RHEA:13065"/>
        <dbReference type="ChEBI" id="CHEBI:15377"/>
        <dbReference type="ChEBI" id="CHEBI:15378"/>
        <dbReference type="ChEBI" id="CHEBI:30616"/>
        <dbReference type="ChEBI" id="CHEBI:43474"/>
        <dbReference type="ChEBI" id="CHEBI:456216"/>
        <dbReference type="EC" id="3.6.4.6"/>
    </reaction>
</comment>
<evidence type="ECO:0000256" key="1">
    <source>
        <dbReference type="ARBA" id="ARBA00004496"/>
    </source>
</evidence>
<evidence type="ECO:0000256" key="3">
    <source>
        <dbReference type="ARBA" id="ARBA00022490"/>
    </source>
</evidence>
<dbReference type="GO" id="GO:0035494">
    <property type="term" value="P:SNARE complex disassembly"/>
    <property type="evidence" value="ECO:0007669"/>
    <property type="project" value="InterPro"/>
</dbReference>
<comment type="subcellular location">
    <subcellularLocation>
        <location evidence="1 6">Cytoplasm</location>
    </subcellularLocation>
</comment>
<gene>
    <name evidence="8" type="ORF">F0562_010325</name>
</gene>
<dbReference type="AlphaFoldDB" id="A0A5J5A292"/>
<dbReference type="EC" id="3.6.4.6" evidence="6"/>
<dbReference type="InterPro" id="IPR039812">
    <property type="entry name" value="Vesicle-fus_ATPase"/>
</dbReference>
<dbReference type="GO" id="GO:0046872">
    <property type="term" value="F:metal ion binding"/>
    <property type="evidence" value="ECO:0007669"/>
    <property type="project" value="UniProtKB-UniRule"/>
</dbReference>
<comment type="cofactor">
    <cofactor evidence="6">
        <name>Mg(2+)</name>
        <dbReference type="ChEBI" id="CHEBI:18420"/>
    </cofactor>
    <text evidence="6">Binds 1 Mg(2+) ion per subunit.</text>
</comment>
<dbReference type="FunFam" id="2.40.40.20:FF:000012">
    <property type="entry name" value="Vesicle-fusing ATPase protein"/>
    <property type="match status" value="1"/>
</dbReference>
<dbReference type="EMBL" id="CM018047">
    <property type="protein sequence ID" value="KAA8523902.1"/>
    <property type="molecule type" value="Genomic_DNA"/>
</dbReference>
<dbReference type="PANTHER" id="PTHR23078:SF3">
    <property type="entry name" value="VESICLE-FUSING ATPASE"/>
    <property type="match status" value="1"/>
</dbReference>
<evidence type="ECO:0000256" key="5">
    <source>
        <dbReference type="ARBA" id="ARBA00022840"/>
    </source>
</evidence>
<dbReference type="SMART" id="SM01073">
    <property type="entry name" value="CDC48_N"/>
    <property type="match status" value="1"/>
</dbReference>
<evidence type="ECO:0000313" key="9">
    <source>
        <dbReference type="Proteomes" id="UP000325577"/>
    </source>
</evidence>
<evidence type="ECO:0000256" key="2">
    <source>
        <dbReference type="ARBA" id="ARBA00006914"/>
    </source>
</evidence>
<dbReference type="InterPro" id="IPR009010">
    <property type="entry name" value="Asp_de-COase-like_dom_sf"/>
</dbReference>
<protein>
    <recommendedName>
        <fullName evidence="6">Vesicle-fusing ATPase</fullName>
        <ecNumber evidence="6">3.6.4.6</ecNumber>
    </recommendedName>
</protein>
<dbReference type="SUPFAM" id="SSF50692">
    <property type="entry name" value="ADC-like"/>
    <property type="match status" value="1"/>
</dbReference>
<sequence length="145" mass="15793">MAGRLGLGSTTMIVTNTPAKDLAYTNFAYCSPSDLRNFSVPGSKLFLALVGDAFVLSLSAHESIPTGHIALNAIQRRHARVSTGDTMTVNRFVPPDDFNLALLTLELEFVRKGTNNEQVDAVLLDPTASEEIYQPGYDNRTEGNF</sequence>
<dbReference type="Gene3D" id="2.40.40.20">
    <property type="match status" value="1"/>
</dbReference>
<dbReference type="InterPro" id="IPR003338">
    <property type="entry name" value="CDC4_N-term_subdom"/>
</dbReference>
<dbReference type="Proteomes" id="UP000325577">
    <property type="component" value="Linkage Group LG4"/>
</dbReference>
<feature type="domain" description="CDC48 N-terminal subdomain" evidence="7">
    <location>
        <begin position="11"/>
        <end position="95"/>
    </location>
</feature>
<dbReference type="GO" id="GO:0005524">
    <property type="term" value="F:ATP binding"/>
    <property type="evidence" value="ECO:0007669"/>
    <property type="project" value="UniProtKB-UniRule"/>
</dbReference>
<reference evidence="8 9" key="1">
    <citation type="submission" date="2019-09" db="EMBL/GenBank/DDBJ databases">
        <title>A chromosome-level genome assembly of the Chinese tupelo Nyssa sinensis.</title>
        <authorList>
            <person name="Yang X."/>
            <person name="Kang M."/>
            <person name="Yang Y."/>
            <person name="Xiong H."/>
            <person name="Wang M."/>
            <person name="Zhang Z."/>
            <person name="Wang Z."/>
            <person name="Wu H."/>
            <person name="Ma T."/>
            <person name="Liu J."/>
            <person name="Xi Z."/>
        </authorList>
    </citation>
    <scope>NUCLEOTIDE SEQUENCE [LARGE SCALE GENOMIC DNA]</scope>
    <source>
        <strain evidence="8">J267</strain>
        <tissue evidence="8">Leaf</tissue>
    </source>
</reference>
<keyword evidence="6" id="KW-0378">Hydrolase</keyword>
<organism evidence="8 9">
    <name type="scientific">Nyssa sinensis</name>
    <dbReference type="NCBI Taxonomy" id="561372"/>
    <lineage>
        <taxon>Eukaryota</taxon>
        <taxon>Viridiplantae</taxon>
        <taxon>Streptophyta</taxon>
        <taxon>Embryophyta</taxon>
        <taxon>Tracheophyta</taxon>
        <taxon>Spermatophyta</taxon>
        <taxon>Magnoliopsida</taxon>
        <taxon>eudicotyledons</taxon>
        <taxon>Gunneridae</taxon>
        <taxon>Pentapetalae</taxon>
        <taxon>asterids</taxon>
        <taxon>Cornales</taxon>
        <taxon>Nyssaceae</taxon>
        <taxon>Nyssa</taxon>
    </lineage>
</organism>
<dbReference type="GO" id="GO:0005795">
    <property type="term" value="C:Golgi stack"/>
    <property type="evidence" value="ECO:0007669"/>
    <property type="project" value="TreeGrafter"/>
</dbReference>
<keyword evidence="6" id="KW-0460">Magnesium</keyword>
<keyword evidence="4 6" id="KW-0547">Nucleotide-binding</keyword>
<comment type="similarity">
    <text evidence="2 6">Belongs to the AAA ATPase family.</text>
</comment>
<dbReference type="PANTHER" id="PTHR23078">
    <property type="entry name" value="VESICULAR-FUSION PROTEIN NSF"/>
    <property type="match status" value="1"/>
</dbReference>
<accession>A0A5J5A292</accession>
<evidence type="ECO:0000256" key="6">
    <source>
        <dbReference type="RuleBase" id="RU367045"/>
    </source>
</evidence>
<keyword evidence="6" id="KW-0653">Protein transport</keyword>
<keyword evidence="3 6" id="KW-0963">Cytoplasm</keyword>
<keyword evidence="6" id="KW-0931">ER-Golgi transport</keyword>